<dbReference type="PROSITE" id="PS50005">
    <property type="entry name" value="TPR"/>
    <property type="match status" value="2"/>
</dbReference>
<protein>
    <submittedName>
        <fullName evidence="4">Tetratricopeptide repeat-containing protein</fullName>
    </submittedName>
</protein>
<gene>
    <name evidence="4" type="ORF">SAMN04488112_10228</name>
</gene>
<reference evidence="4 5" key="1">
    <citation type="submission" date="2016-10" db="EMBL/GenBank/DDBJ databases">
        <authorList>
            <person name="de Groot N.N."/>
        </authorList>
    </citation>
    <scope>NUCLEOTIDE SEQUENCE [LARGE SCALE GENOMIC DNA]</scope>
    <source>
        <strain evidence="4 5">DSM 45514</strain>
    </source>
</reference>
<dbReference type="PANTHER" id="PTHR44943">
    <property type="entry name" value="CELLULOSE SYNTHASE OPERON PROTEIN C"/>
    <property type="match status" value="1"/>
</dbReference>
<evidence type="ECO:0000256" key="1">
    <source>
        <dbReference type="ARBA" id="ARBA00022737"/>
    </source>
</evidence>
<accession>A0A1G6I3D1</accession>
<evidence type="ECO:0000256" key="2">
    <source>
        <dbReference type="ARBA" id="ARBA00022803"/>
    </source>
</evidence>
<dbReference type="SUPFAM" id="SSF48452">
    <property type="entry name" value="TPR-like"/>
    <property type="match status" value="2"/>
</dbReference>
<proteinExistence type="predicted"/>
<dbReference type="InterPro" id="IPR036915">
    <property type="entry name" value="Cyclin-like_sf"/>
</dbReference>
<name>A0A1G6I3D1_9BACL</name>
<keyword evidence="2 3" id="KW-0802">TPR repeat</keyword>
<dbReference type="Pfam" id="PF14559">
    <property type="entry name" value="TPR_19"/>
    <property type="match status" value="2"/>
</dbReference>
<dbReference type="Pfam" id="PF13432">
    <property type="entry name" value="TPR_16"/>
    <property type="match status" value="1"/>
</dbReference>
<keyword evidence="1" id="KW-0677">Repeat</keyword>
<dbReference type="EMBL" id="FMZA01000002">
    <property type="protein sequence ID" value="SDC00940.1"/>
    <property type="molecule type" value="Genomic_DNA"/>
</dbReference>
<dbReference type="InterPro" id="IPR019734">
    <property type="entry name" value="TPR_rpt"/>
</dbReference>
<feature type="repeat" description="TPR" evidence="3">
    <location>
        <begin position="24"/>
        <end position="57"/>
    </location>
</feature>
<dbReference type="STRING" id="1236220.SAMN04488112_10228"/>
<organism evidence="4 5">
    <name type="scientific">Melghirimyces thermohalophilus</name>
    <dbReference type="NCBI Taxonomy" id="1236220"/>
    <lineage>
        <taxon>Bacteria</taxon>
        <taxon>Bacillati</taxon>
        <taxon>Bacillota</taxon>
        <taxon>Bacilli</taxon>
        <taxon>Bacillales</taxon>
        <taxon>Thermoactinomycetaceae</taxon>
        <taxon>Melghirimyces</taxon>
    </lineage>
</organism>
<evidence type="ECO:0000313" key="5">
    <source>
        <dbReference type="Proteomes" id="UP000199387"/>
    </source>
</evidence>
<sequence>MKKQHADLNKESNRHKVVRLRLDASFFFERAVRSLDRHRYDKALKYFRLAVEKEPGNPVNQCNLAGILSEMGRFEESNQVLQSILSEVDTELHECWFYMANNAANMEDFEQAEDYLIQYLERDPEGEFASEAAEMLDMLAFELGRQTRRPEVKPKQDWQQKHENARQHLEAGQFLQAMEILEELVAEHPDFHAAKNNLALAHYYTGNVDQAMEIVHSVLEGDPNNLHALCNLTVFLQHRGEREHRDQLVSILKKWVPFHPEHMYKLATTLGILGEHQTALALFRQLLKREERPEASLYHYAAVAAFNTKRFKQARSYWRIAREADPESEIPSFYLNHIEEWAGMPPEQVPTISYHYQLPFEEQLIQLDRQQQTIPEQVRENPLIRSSFFWALNHGDKETKLQVLQVFEWIADREVEQVLRKFLLRRDEDDELKRVALYVLRQMGTTEPCQVVLGDREVTIHPRDLTGELPEWLKKWEKVLECCLDRMKGRYDICQLNDAQIIWAEFLRQNHVNLPGIRKVEGWAAALEYLVARLHGISLTQENVARRHDVSSSTVGRHVRVLEKICRVQRNESPFSWRSQS</sequence>
<keyword evidence="5" id="KW-1185">Reference proteome</keyword>
<evidence type="ECO:0000256" key="3">
    <source>
        <dbReference type="PROSITE-ProRule" id="PRU00339"/>
    </source>
</evidence>
<dbReference type="Proteomes" id="UP000199387">
    <property type="component" value="Unassembled WGS sequence"/>
</dbReference>
<dbReference type="SMART" id="SM00028">
    <property type="entry name" value="TPR"/>
    <property type="match status" value="5"/>
</dbReference>
<dbReference type="Gene3D" id="1.25.40.10">
    <property type="entry name" value="Tetratricopeptide repeat domain"/>
    <property type="match status" value="2"/>
</dbReference>
<dbReference type="InterPro" id="IPR011990">
    <property type="entry name" value="TPR-like_helical_dom_sf"/>
</dbReference>
<dbReference type="Gene3D" id="1.10.472.10">
    <property type="entry name" value="Cyclin-like"/>
    <property type="match status" value="1"/>
</dbReference>
<dbReference type="AlphaFoldDB" id="A0A1G6I3D1"/>
<dbReference type="SUPFAM" id="SSF47954">
    <property type="entry name" value="Cyclin-like"/>
    <property type="match status" value="1"/>
</dbReference>
<feature type="repeat" description="TPR" evidence="3">
    <location>
        <begin position="192"/>
        <end position="225"/>
    </location>
</feature>
<dbReference type="PANTHER" id="PTHR44943:SF8">
    <property type="entry name" value="TPR REPEAT-CONTAINING PROTEIN MJ0263"/>
    <property type="match status" value="1"/>
</dbReference>
<dbReference type="InterPro" id="IPR051685">
    <property type="entry name" value="Ycf3/AcsC/BcsC/TPR_MFPF"/>
</dbReference>
<dbReference type="RefSeq" id="WP_176757752.1">
    <property type="nucleotide sequence ID" value="NZ_FMZA01000002.1"/>
</dbReference>
<evidence type="ECO:0000313" key="4">
    <source>
        <dbReference type="EMBL" id="SDC00940.1"/>
    </source>
</evidence>